<dbReference type="GO" id="GO:0003677">
    <property type="term" value="F:DNA binding"/>
    <property type="evidence" value="ECO:0007669"/>
    <property type="project" value="UniProtKB-KW"/>
</dbReference>
<evidence type="ECO:0000256" key="2">
    <source>
        <dbReference type="ARBA" id="ARBA00023125"/>
    </source>
</evidence>
<organism evidence="6 7">
    <name type="scientific">Candidatus Endobugula sertula</name>
    <name type="common">Bugula neritina bacterial symbiont</name>
    <dbReference type="NCBI Taxonomy" id="62101"/>
    <lineage>
        <taxon>Bacteria</taxon>
        <taxon>Pseudomonadati</taxon>
        <taxon>Pseudomonadota</taxon>
        <taxon>Gammaproteobacteria</taxon>
        <taxon>Cellvibrionales</taxon>
        <taxon>Cellvibrionaceae</taxon>
        <taxon>Candidatus Endobugula</taxon>
    </lineage>
</organism>
<sequence>MSEINSIIERMKQVTDCRTDTQLAEYLELRSNSAISTWKARDRVPYAECHKIANEVNVDLGWLITGKQSGESIFPNPIVGHVVKPTAGADLVQIPQYEADLSAGVGAYPADHELAIGSRPFSAEWLKKKGLKPANLKLLRVLGDSMEPLLKDKDMVMIDTSRTTPTEVMPFAIRLDGELFVKSIQRQGGGNLLLVSKNSTYRDIVIDSNHPPDSFSVIGAVVWHAHSWV</sequence>
<dbReference type="AlphaFoldDB" id="A0A1D2QRN9"/>
<dbReference type="Pfam" id="PF07022">
    <property type="entry name" value="Phage_CI_repr"/>
    <property type="match status" value="1"/>
</dbReference>
<evidence type="ECO:0000313" key="6">
    <source>
        <dbReference type="EMBL" id="ODS24203.1"/>
    </source>
</evidence>
<feature type="domain" description="Peptidase S24/S26A/S26B/S26C" evidence="4">
    <location>
        <begin position="99"/>
        <end position="222"/>
    </location>
</feature>
<dbReference type="InterPro" id="IPR010982">
    <property type="entry name" value="Lambda_DNA-bd_dom_sf"/>
</dbReference>
<protein>
    <submittedName>
        <fullName evidence="6">Uncharacterized protein</fullName>
    </submittedName>
</protein>
<evidence type="ECO:0000256" key="1">
    <source>
        <dbReference type="ARBA" id="ARBA00023015"/>
    </source>
</evidence>
<feature type="domain" description="Bacteriophage CI repressor N-terminal" evidence="5">
    <location>
        <begin position="7"/>
        <end position="68"/>
    </location>
</feature>
<dbReference type="Gene3D" id="1.10.260.40">
    <property type="entry name" value="lambda repressor-like DNA-binding domains"/>
    <property type="match status" value="1"/>
</dbReference>
<dbReference type="Gene3D" id="2.10.109.10">
    <property type="entry name" value="Umud Fragment, subunit A"/>
    <property type="match status" value="1"/>
</dbReference>
<dbReference type="EMBL" id="MDLC01000012">
    <property type="protein sequence ID" value="ODS24203.1"/>
    <property type="molecule type" value="Genomic_DNA"/>
</dbReference>
<evidence type="ECO:0000256" key="3">
    <source>
        <dbReference type="ARBA" id="ARBA00023163"/>
    </source>
</evidence>
<dbReference type="Proteomes" id="UP000242502">
    <property type="component" value="Unassembled WGS sequence"/>
</dbReference>
<keyword evidence="2" id="KW-0238">DNA-binding</keyword>
<evidence type="ECO:0000259" key="5">
    <source>
        <dbReference type="Pfam" id="PF07022"/>
    </source>
</evidence>
<comment type="caution">
    <text evidence="6">The sequence shown here is derived from an EMBL/GenBank/DDBJ whole genome shotgun (WGS) entry which is preliminary data.</text>
</comment>
<dbReference type="STRING" id="62101.AB835_04805"/>
<dbReference type="PANTHER" id="PTHR40661:SF3">
    <property type="entry name" value="FELS-1 PROPHAGE TRANSCRIPTIONAL REGULATOR"/>
    <property type="match status" value="1"/>
</dbReference>
<dbReference type="PANTHER" id="PTHR40661">
    <property type="match status" value="1"/>
</dbReference>
<keyword evidence="1" id="KW-0805">Transcription regulation</keyword>
<accession>A0A1D2QRN9</accession>
<evidence type="ECO:0000259" key="4">
    <source>
        <dbReference type="Pfam" id="PF00717"/>
    </source>
</evidence>
<dbReference type="InterPro" id="IPR036286">
    <property type="entry name" value="LexA/Signal_pep-like_sf"/>
</dbReference>
<dbReference type="InterPro" id="IPR010744">
    <property type="entry name" value="Phage_CI_N"/>
</dbReference>
<evidence type="ECO:0000313" key="7">
    <source>
        <dbReference type="Proteomes" id="UP000242502"/>
    </source>
</evidence>
<dbReference type="Pfam" id="PF00717">
    <property type="entry name" value="Peptidase_S24"/>
    <property type="match status" value="1"/>
</dbReference>
<dbReference type="CDD" id="cd06529">
    <property type="entry name" value="S24_LexA-like"/>
    <property type="match status" value="1"/>
</dbReference>
<dbReference type="InterPro" id="IPR015927">
    <property type="entry name" value="Peptidase_S24_S26A/B/C"/>
</dbReference>
<reference evidence="6 7" key="1">
    <citation type="journal article" date="2016" name="Appl. Environ. Microbiol.">
        <title>Lack of Overt Genome Reduction in the Bryostatin-Producing Bryozoan Symbiont "Candidatus Endobugula sertula".</title>
        <authorList>
            <person name="Miller I.J."/>
            <person name="Vanee N."/>
            <person name="Fong S.S."/>
            <person name="Lim-Fong G.E."/>
            <person name="Kwan J.C."/>
        </authorList>
    </citation>
    <scope>NUCLEOTIDE SEQUENCE [LARGE SCALE GENOMIC DNA]</scope>
    <source>
        <strain evidence="6">AB1-4</strain>
    </source>
</reference>
<keyword evidence="3" id="KW-0804">Transcription</keyword>
<dbReference type="SUPFAM" id="SSF51306">
    <property type="entry name" value="LexA/Signal peptidase"/>
    <property type="match status" value="1"/>
</dbReference>
<proteinExistence type="predicted"/>
<dbReference type="GO" id="GO:0045892">
    <property type="term" value="P:negative regulation of DNA-templated transcription"/>
    <property type="evidence" value="ECO:0007669"/>
    <property type="project" value="InterPro"/>
</dbReference>
<dbReference type="InterPro" id="IPR039418">
    <property type="entry name" value="LexA-like"/>
</dbReference>
<gene>
    <name evidence="6" type="ORF">AB835_04805</name>
</gene>
<name>A0A1D2QRN9_9GAMM</name>